<accession>A0A066ZNI7</accession>
<evidence type="ECO:0000313" key="3">
    <source>
        <dbReference type="Proteomes" id="UP000027341"/>
    </source>
</evidence>
<evidence type="ECO:0000259" key="1">
    <source>
        <dbReference type="PROSITE" id="PS50887"/>
    </source>
</evidence>
<evidence type="ECO:0000313" key="2">
    <source>
        <dbReference type="EMBL" id="KDN95378.1"/>
    </source>
</evidence>
<dbReference type="InterPro" id="IPR029787">
    <property type="entry name" value="Nucleotide_cyclase"/>
</dbReference>
<protein>
    <submittedName>
        <fullName evidence="2">Diguanylate cyclase</fullName>
    </submittedName>
</protein>
<dbReference type="RefSeq" id="WP_029909425.1">
    <property type="nucleotide sequence ID" value="NZ_AP020335.1"/>
</dbReference>
<dbReference type="SUPFAM" id="SSF55785">
    <property type="entry name" value="PYP-like sensor domain (PAS domain)"/>
    <property type="match status" value="1"/>
</dbReference>
<dbReference type="PROSITE" id="PS50887">
    <property type="entry name" value="GGDEF"/>
    <property type="match status" value="1"/>
</dbReference>
<dbReference type="Pfam" id="PF00990">
    <property type="entry name" value="GGDEF"/>
    <property type="match status" value="1"/>
</dbReference>
<dbReference type="AlphaFoldDB" id="A0A066ZNI7"/>
<dbReference type="Proteomes" id="UP000027341">
    <property type="component" value="Unassembled WGS sequence"/>
</dbReference>
<gene>
    <name evidence="2" type="ORF">EI16_03505</name>
</gene>
<reference evidence="2 3" key="1">
    <citation type="submission" date="2014-04" db="EMBL/GenBank/DDBJ databases">
        <title>Draft genome sequence of Hydrogenovibrio marinus MH-110, a model organism for aerobic H2 metabolism.</title>
        <authorList>
            <person name="Cha H.J."/>
            <person name="Jo B.H."/>
            <person name="Hwang B.H."/>
        </authorList>
    </citation>
    <scope>NUCLEOTIDE SEQUENCE [LARGE SCALE GENOMIC DNA]</scope>
    <source>
        <strain evidence="2 3">MH-110</strain>
    </source>
</reference>
<dbReference type="Gene3D" id="3.30.70.270">
    <property type="match status" value="1"/>
</dbReference>
<organism evidence="2 3">
    <name type="scientific">Hydrogenovibrio marinus</name>
    <dbReference type="NCBI Taxonomy" id="28885"/>
    <lineage>
        <taxon>Bacteria</taxon>
        <taxon>Pseudomonadati</taxon>
        <taxon>Pseudomonadota</taxon>
        <taxon>Gammaproteobacteria</taxon>
        <taxon>Thiotrichales</taxon>
        <taxon>Piscirickettsiaceae</taxon>
        <taxon>Hydrogenovibrio</taxon>
    </lineage>
</organism>
<dbReference type="EMBL" id="JMIU01000001">
    <property type="protein sequence ID" value="KDN95378.1"/>
    <property type="molecule type" value="Genomic_DNA"/>
</dbReference>
<comment type="caution">
    <text evidence="2">The sequence shown here is derived from an EMBL/GenBank/DDBJ whole genome shotgun (WGS) entry which is preliminary data.</text>
</comment>
<dbReference type="InterPro" id="IPR000160">
    <property type="entry name" value="GGDEF_dom"/>
</dbReference>
<dbReference type="NCBIfam" id="TIGR00254">
    <property type="entry name" value="GGDEF"/>
    <property type="match status" value="1"/>
</dbReference>
<dbReference type="STRING" id="28885.EI16_03505"/>
<dbReference type="InterPro" id="IPR035965">
    <property type="entry name" value="PAS-like_dom_sf"/>
</dbReference>
<dbReference type="CDD" id="cd01949">
    <property type="entry name" value="GGDEF"/>
    <property type="match status" value="1"/>
</dbReference>
<dbReference type="InterPro" id="IPR043128">
    <property type="entry name" value="Rev_trsase/Diguanyl_cyclase"/>
</dbReference>
<proteinExistence type="predicted"/>
<dbReference type="SMART" id="SM00267">
    <property type="entry name" value="GGDEF"/>
    <property type="match status" value="1"/>
</dbReference>
<dbReference type="SUPFAM" id="SSF55073">
    <property type="entry name" value="Nucleotide cyclase"/>
    <property type="match status" value="1"/>
</dbReference>
<dbReference type="Gene3D" id="3.30.450.20">
    <property type="entry name" value="PAS domain"/>
    <property type="match status" value="1"/>
</dbReference>
<dbReference type="InterPro" id="IPR013656">
    <property type="entry name" value="PAS_4"/>
</dbReference>
<feature type="domain" description="GGDEF" evidence="1">
    <location>
        <begin position="174"/>
        <end position="305"/>
    </location>
</feature>
<keyword evidence="3" id="KW-1185">Reference proteome</keyword>
<dbReference type="PANTHER" id="PTHR44757:SF2">
    <property type="entry name" value="BIOFILM ARCHITECTURE MAINTENANCE PROTEIN MBAA"/>
    <property type="match status" value="1"/>
</dbReference>
<dbReference type="InterPro" id="IPR052155">
    <property type="entry name" value="Biofilm_reg_signaling"/>
</dbReference>
<sequence>MSEQFDRIHSHIEAIANAMPDPIFVMGQDGTYLDVIGGSDRSLYADGHPLIGKKYHDVLPEKMADRFLKIVRKSIASNTLQEIEYQLADDEVNGIESERANEGQWYEARVYPLNSDVYDQPAVIWLAINITSRKHMEEQIEHLSSNDPLTELFNRDYFLGIVDEEVNKARLNNRPLSMAKINLDCFKRITDAFGHEMGDKAILIAAHAIKNVVGDLGYIGRLSCDQFMFVLPDVKSVDAFRITKLAQETISAQKIKLDDGETTCLTSHAGVTEMRLETENSQDLFKRVNKAIKALEGTREITKVM</sequence>
<name>A0A066ZNI7_HYDMR</name>
<dbReference type="Pfam" id="PF08448">
    <property type="entry name" value="PAS_4"/>
    <property type="match status" value="1"/>
</dbReference>
<dbReference type="PANTHER" id="PTHR44757">
    <property type="entry name" value="DIGUANYLATE CYCLASE DGCP"/>
    <property type="match status" value="1"/>
</dbReference>